<dbReference type="EMBL" id="CAJVPU010038049">
    <property type="protein sequence ID" value="CAG8733954.1"/>
    <property type="molecule type" value="Genomic_DNA"/>
</dbReference>
<accession>A0ACA9Q1L3</accession>
<protein>
    <submittedName>
        <fullName evidence="1">2371_t:CDS:1</fullName>
    </submittedName>
</protein>
<gene>
    <name evidence="1" type="ORF">DHETER_LOCUS13618</name>
</gene>
<organism evidence="1 2">
    <name type="scientific">Dentiscutata heterogama</name>
    <dbReference type="NCBI Taxonomy" id="1316150"/>
    <lineage>
        <taxon>Eukaryota</taxon>
        <taxon>Fungi</taxon>
        <taxon>Fungi incertae sedis</taxon>
        <taxon>Mucoromycota</taxon>
        <taxon>Glomeromycotina</taxon>
        <taxon>Glomeromycetes</taxon>
        <taxon>Diversisporales</taxon>
        <taxon>Gigasporaceae</taxon>
        <taxon>Dentiscutata</taxon>
    </lineage>
</organism>
<comment type="caution">
    <text evidence="1">The sequence shown here is derived from an EMBL/GenBank/DDBJ whole genome shotgun (WGS) entry which is preliminary data.</text>
</comment>
<dbReference type="Proteomes" id="UP000789702">
    <property type="component" value="Unassembled WGS sequence"/>
</dbReference>
<feature type="non-terminal residue" evidence="1">
    <location>
        <position position="49"/>
    </location>
</feature>
<proteinExistence type="predicted"/>
<name>A0ACA9Q1L3_9GLOM</name>
<evidence type="ECO:0000313" key="2">
    <source>
        <dbReference type="Proteomes" id="UP000789702"/>
    </source>
</evidence>
<sequence length="49" mass="5443">FPKSRSPKYSITRINARYTISATTAVYYICPHEQLSRNAAALGSNSEAH</sequence>
<keyword evidence="2" id="KW-1185">Reference proteome</keyword>
<evidence type="ECO:0000313" key="1">
    <source>
        <dbReference type="EMBL" id="CAG8733954.1"/>
    </source>
</evidence>
<reference evidence="1" key="1">
    <citation type="submission" date="2021-06" db="EMBL/GenBank/DDBJ databases">
        <authorList>
            <person name="Kallberg Y."/>
            <person name="Tangrot J."/>
            <person name="Rosling A."/>
        </authorList>
    </citation>
    <scope>NUCLEOTIDE SEQUENCE</scope>
    <source>
        <strain evidence="1">IL203A</strain>
    </source>
</reference>
<feature type="non-terminal residue" evidence="1">
    <location>
        <position position="1"/>
    </location>
</feature>